<keyword evidence="2" id="KW-0472">Membrane</keyword>
<keyword evidence="2" id="KW-0812">Transmembrane</keyword>
<reference evidence="4" key="1">
    <citation type="submission" date="2020-05" db="EMBL/GenBank/DDBJ databases">
        <title>Phylogenomic resolution of chytrid fungi.</title>
        <authorList>
            <person name="Stajich J.E."/>
            <person name="Amses K."/>
            <person name="Simmons R."/>
            <person name="Seto K."/>
            <person name="Myers J."/>
            <person name="Bonds A."/>
            <person name="Quandt C.A."/>
            <person name="Barry K."/>
            <person name="Liu P."/>
            <person name="Grigoriev I."/>
            <person name="Longcore J.E."/>
            <person name="James T.Y."/>
        </authorList>
    </citation>
    <scope>NUCLEOTIDE SEQUENCE</scope>
    <source>
        <strain evidence="4">JEL0379</strain>
    </source>
</reference>
<keyword evidence="3" id="KW-0732">Signal</keyword>
<gene>
    <name evidence="4" type="ORF">HDU87_000761</name>
</gene>
<feature type="compositionally biased region" description="Low complexity" evidence="1">
    <location>
        <begin position="191"/>
        <end position="212"/>
    </location>
</feature>
<keyword evidence="2" id="KW-1133">Transmembrane helix</keyword>
<protein>
    <recommendedName>
        <fullName evidence="6">Ser-Thr-rich glycosyl-phosphatidyl-inositol-anchored membrane family-domain-containing protein</fullName>
    </recommendedName>
</protein>
<feature type="transmembrane region" description="Helical" evidence="2">
    <location>
        <begin position="222"/>
        <end position="243"/>
    </location>
</feature>
<evidence type="ECO:0000313" key="4">
    <source>
        <dbReference type="EMBL" id="KAJ3181743.1"/>
    </source>
</evidence>
<evidence type="ECO:0000256" key="2">
    <source>
        <dbReference type="SAM" id="Phobius"/>
    </source>
</evidence>
<keyword evidence="5" id="KW-1185">Reference proteome</keyword>
<feature type="chain" id="PRO_5042121992" description="Ser-Thr-rich glycosyl-phosphatidyl-inositol-anchored membrane family-domain-containing protein" evidence="3">
    <location>
        <begin position="24"/>
        <end position="244"/>
    </location>
</feature>
<evidence type="ECO:0000313" key="5">
    <source>
        <dbReference type="Proteomes" id="UP001212152"/>
    </source>
</evidence>
<sequence>MHFPRIFLPLLTLLLAQLPLALSQKNNPASIVYPTSPITETTWTVGSPATITWTIEPAASTAITTMTIELGTGYNSTVINSGLFPVPAPGMAFKGSSSVTWNVPATLAPGQYCLIFMGKDAAGNTYGPSWATWFTIQAAARSATTTTSAPPPPKITTTTPAAATLAPAVDGGTLSGPSTVSVQDMTGAATVSSATSSPGAAATPTVSTASATNTPHAQTSSAGGVTAVLSWLAAPIIGLLAFFG</sequence>
<evidence type="ECO:0000256" key="3">
    <source>
        <dbReference type="SAM" id="SignalP"/>
    </source>
</evidence>
<name>A0AAD5TN70_9FUNG</name>
<proteinExistence type="predicted"/>
<accession>A0AAD5TN70</accession>
<feature type="signal peptide" evidence="3">
    <location>
        <begin position="1"/>
        <end position="23"/>
    </location>
</feature>
<evidence type="ECO:0000256" key="1">
    <source>
        <dbReference type="SAM" id="MobiDB-lite"/>
    </source>
</evidence>
<evidence type="ECO:0008006" key="6">
    <source>
        <dbReference type="Google" id="ProtNLM"/>
    </source>
</evidence>
<feature type="region of interest" description="Disordered" evidence="1">
    <location>
        <begin position="191"/>
        <end position="220"/>
    </location>
</feature>
<organism evidence="4 5">
    <name type="scientific">Geranomyces variabilis</name>
    <dbReference type="NCBI Taxonomy" id="109894"/>
    <lineage>
        <taxon>Eukaryota</taxon>
        <taxon>Fungi</taxon>
        <taxon>Fungi incertae sedis</taxon>
        <taxon>Chytridiomycota</taxon>
        <taxon>Chytridiomycota incertae sedis</taxon>
        <taxon>Chytridiomycetes</taxon>
        <taxon>Spizellomycetales</taxon>
        <taxon>Powellomycetaceae</taxon>
        <taxon>Geranomyces</taxon>
    </lineage>
</organism>
<dbReference type="AlphaFoldDB" id="A0AAD5TN70"/>
<dbReference type="EMBL" id="JADGJQ010000011">
    <property type="protein sequence ID" value="KAJ3181743.1"/>
    <property type="molecule type" value="Genomic_DNA"/>
</dbReference>
<comment type="caution">
    <text evidence="4">The sequence shown here is derived from an EMBL/GenBank/DDBJ whole genome shotgun (WGS) entry which is preliminary data.</text>
</comment>
<dbReference type="Proteomes" id="UP001212152">
    <property type="component" value="Unassembled WGS sequence"/>
</dbReference>